<proteinExistence type="predicted"/>
<dbReference type="EMBL" id="JACSQC010000011">
    <property type="protein sequence ID" value="MBD8045434.1"/>
    <property type="molecule type" value="Genomic_DNA"/>
</dbReference>
<gene>
    <name evidence="1" type="ORF">H9638_16635</name>
</gene>
<dbReference type="Gene3D" id="3.40.50.1820">
    <property type="entry name" value="alpha/beta hydrolase"/>
    <property type="match status" value="1"/>
</dbReference>
<name>A0ABR8YMG7_9MICC</name>
<dbReference type="RefSeq" id="WP_191749337.1">
    <property type="nucleotide sequence ID" value="NZ_JACSQC010000011.1"/>
</dbReference>
<dbReference type="Proteomes" id="UP000652763">
    <property type="component" value="Unassembled WGS sequence"/>
</dbReference>
<evidence type="ECO:0000313" key="2">
    <source>
        <dbReference type="Proteomes" id="UP000652763"/>
    </source>
</evidence>
<reference evidence="1 2" key="1">
    <citation type="submission" date="2020-08" db="EMBL/GenBank/DDBJ databases">
        <title>A Genomic Blueprint of the Chicken Gut Microbiome.</title>
        <authorList>
            <person name="Gilroy R."/>
            <person name="Ravi A."/>
            <person name="Getino M."/>
            <person name="Pursley I."/>
            <person name="Horton D.L."/>
            <person name="Alikhan N.-F."/>
            <person name="Baker D."/>
            <person name="Gharbi K."/>
            <person name="Hall N."/>
            <person name="Watson M."/>
            <person name="Adriaenssens E.M."/>
            <person name="Foster-Nyarko E."/>
            <person name="Jarju S."/>
            <person name="Secka A."/>
            <person name="Antonio M."/>
            <person name="Oren A."/>
            <person name="Chaudhuri R."/>
            <person name="La Ragione R.M."/>
            <person name="Hildebrand F."/>
            <person name="Pallen M.J."/>
        </authorList>
    </citation>
    <scope>NUCLEOTIDE SEQUENCE [LARGE SCALE GENOMIC DNA]</scope>
    <source>
        <strain evidence="1 2">Sa2BUA2</strain>
    </source>
</reference>
<comment type="caution">
    <text evidence="1">The sequence shown here is derived from an EMBL/GenBank/DDBJ whole genome shotgun (WGS) entry which is preliminary data.</text>
</comment>
<organism evidence="1 2">
    <name type="scientific">Arthrobacter pullicola</name>
    <dbReference type="NCBI Taxonomy" id="2762224"/>
    <lineage>
        <taxon>Bacteria</taxon>
        <taxon>Bacillati</taxon>
        <taxon>Actinomycetota</taxon>
        <taxon>Actinomycetes</taxon>
        <taxon>Micrococcales</taxon>
        <taxon>Micrococcaceae</taxon>
        <taxon>Arthrobacter</taxon>
    </lineage>
</organism>
<dbReference type="InterPro" id="IPR029058">
    <property type="entry name" value="AB_hydrolase_fold"/>
</dbReference>
<sequence>MIVLLGPGPRRIGEAVVNASGPVHLHPLEIGRSGAASIVRRANLVGSCNVAVAVHFRFGNTNVVDNGIADPAKKWQIWQGKRSITYLLEEPPSPDGEDRLCVGFSAISSPYDFSYNYRASLSSVNAYRLFILDNFGNRGSYYYADHRNTDIFDSVQEFLSDLCSQLGIDPSNVSFIGSSKGGTAALAHGIRFGVGNIIVGAPQSLPGTYLGGAAPEILQFIAGDNSEASVEWLDGLLFDVLERVGGSPRIRILVGANDAHLRVHVRPLLHMAQRAGLDASVLIVNGLTHQDVGKAFAPYVTAALRDPGAIDVLLPYRFARRSDANEVQLKLWLPPGEAVDVIIETSSRVLFSADCSSQTYFKVPVPDAEMVRAVVSRRIAGKATAGGSFVTDWLQPDF</sequence>
<dbReference type="SUPFAM" id="SSF53474">
    <property type="entry name" value="alpha/beta-Hydrolases"/>
    <property type="match status" value="1"/>
</dbReference>
<protein>
    <submittedName>
        <fullName evidence="1">Uncharacterized protein</fullName>
    </submittedName>
</protein>
<keyword evidence="2" id="KW-1185">Reference proteome</keyword>
<evidence type="ECO:0000313" key="1">
    <source>
        <dbReference type="EMBL" id="MBD8045434.1"/>
    </source>
</evidence>
<accession>A0ABR8YMG7</accession>